<gene>
    <name evidence="2" type="ORF">ALOHA_HF1049E08.0012</name>
</gene>
<keyword evidence="1" id="KW-0732">Signal</keyword>
<sequence>MYFGPKYDKPFIFAEATPKYAKMKPRCIHCVLHDVDADGDLDFVGSYVREVFWLECPDKNPTTTQWKMHLITDQIFGVHCIRSFDIDQDGKNDLITNDFTDDKGPYSRSVCWLRPKFSKKKSIEWSIIQLAKGTAQGGSHYFDFGDVNGDGMIDFAMGAKGKPFENGNYFAVYYSNKDITKPWRKELLPGAGEQFGATHAAPADVNGDGQIDILATRGHGVGVLWFEGPTWKQHMIDDTIDSTHSTDFGDIDGDGDIDMSTVGYESKLAVWYENDGKGNFTRHELSRDQMAYDTMITDLDGDGHKDILVAGQRSQNVVWFKNPAK</sequence>
<dbReference type="InterPro" id="IPR013517">
    <property type="entry name" value="FG-GAP"/>
</dbReference>
<dbReference type="PANTHER" id="PTHR44103">
    <property type="entry name" value="PROPROTEIN CONVERTASE P"/>
    <property type="match status" value="1"/>
</dbReference>
<evidence type="ECO:0000256" key="1">
    <source>
        <dbReference type="ARBA" id="ARBA00022729"/>
    </source>
</evidence>
<dbReference type="Gene3D" id="2.130.10.130">
    <property type="entry name" value="Integrin alpha, N-terminal"/>
    <property type="match status" value="1"/>
</dbReference>
<name>A4GIB3_9BACT</name>
<evidence type="ECO:0000313" key="2">
    <source>
        <dbReference type="EMBL" id="ABL97824.1"/>
    </source>
</evidence>
<protein>
    <recommendedName>
        <fullName evidence="3">VCBS repeat-containing protein</fullName>
    </recommendedName>
</protein>
<accession>A4GIB3</accession>
<organism evidence="2">
    <name type="scientific">uncultured marine bacterium HF10_49E08</name>
    <dbReference type="NCBI Taxonomy" id="415447"/>
    <lineage>
        <taxon>Bacteria</taxon>
        <taxon>environmental samples</taxon>
    </lineage>
</organism>
<dbReference type="Pfam" id="PF13517">
    <property type="entry name" value="FG-GAP_3"/>
    <property type="match status" value="2"/>
</dbReference>
<dbReference type="InterPro" id="IPR028994">
    <property type="entry name" value="Integrin_alpha_N"/>
</dbReference>
<dbReference type="PANTHER" id="PTHR44103:SF1">
    <property type="entry name" value="PROPROTEIN CONVERTASE P"/>
    <property type="match status" value="1"/>
</dbReference>
<proteinExistence type="predicted"/>
<dbReference type="AlphaFoldDB" id="A4GIB3"/>
<dbReference type="SUPFAM" id="SSF69318">
    <property type="entry name" value="Integrin alpha N-terminal domain"/>
    <property type="match status" value="1"/>
</dbReference>
<dbReference type="EMBL" id="EF089402">
    <property type="protein sequence ID" value="ABL97824.1"/>
    <property type="molecule type" value="Genomic_DNA"/>
</dbReference>
<evidence type="ECO:0008006" key="3">
    <source>
        <dbReference type="Google" id="ProtNLM"/>
    </source>
</evidence>
<reference evidence="2" key="1">
    <citation type="journal article" date="2007" name="Environ. Microbiol.">
        <title>Proteorhodopsin photosystem gene clusters exhibit co-evolutionary trends and shared ancestry among diverse marine microbial phyla.</title>
        <authorList>
            <person name="McCarren J."/>
            <person name="Delong E.F."/>
        </authorList>
    </citation>
    <scope>NUCLEOTIDE SEQUENCE</scope>
</reference>